<accession>A0A0E0H4T6</accession>
<dbReference type="Gene3D" id="3.40.140.10">
    <property type="entry name" value="Cytidine Deaminase, domain 2"/>
    <property type="match status" value="1"/>
</dbReference>
<dbReference type="eggNOG" id="KOG3050">
    <property type="taxonomic scope" value="Eukaryota"/>
</dbReference>
<evidence type="ECO:0000313" key="3">
    <source>
        <dbReference type="EnsemblPlants" id="ONIVA04G21360.1"/>
    </source>
</evidence>
<evidence type="ECO:0000256" key="1">
    <source>
        <dbReference type="SAM" id="MobiDB-lite"/>
    </source>
</evidence>
<dbReference type="HOGENOM" id="CLU_023962_0_0_1"/>
<feature type="compositionally biased region" description="Low complexity" evidence="1">
    <location>
        <begin position="44"/>
        <end position="61"/>
    </location>
</feature>
<dbReference type="Proteomes" id="UP000006591">
    <property type="component" value="Chromosome 4"/>
</dbReference>
<dbReference type="AlphaFoldDB" id="A0A0E0H4T6"/>
<organism evidence="3">
    <name type="scientific">Oryza nivara</name>
    <name type="common">Indian wild rice</name>
    <name type="synonym">Oryza sativa f. spontanea</name>
    <dbReference type="NCBI Taxonomy" id="4536"/>
    <lineage>
        <taxon>Eukaryota</taxon>
        <taxon>Viridiplantae</taxon>
        <taxon>Streptophyta</taxon>
        <taxon>Embryophyta</taxon>
        <taxon>Tracheophyta</taxon>
        <taxon>Spermatophyta</taxon>
        <taxon>Magnoliopsida</taxon>
        <taxon>Liliopsida</taxon>
        <taxon>Poales</taxon>
        <taxon>Poaceae</taxon>
        <taxon>BOP clade</taxon>
        <taxon>Oryzoideae</taxon>
        <taxon>Oryzeae</taxon>
        <taxon>Oryzinae</taxon>
        <taxon>Oryza</taxon>
    </lineage>
</organism>
<feature type="transmembrane region" description="Helical" evidence="2">
    <location>
        <begin position="500"/>
        <end position="519"/>
    </location>
</feature>
<dbReference type="STRING" id="4536.A0A0E0H4T6"/>
<sequence length="527" mass="59373">MRPHEDALDAGAGDVLTFRLHPLAVLKLSDRIREFHLHDHQHQAAAARGSYSSSSSSSSSSGTAEPEDPPPPRMCGCVIGVRRGGTVDVSDILDILILHGPDPGTFDCALLEKDQEIYKRAFPDLSVLGWYSIGTNVHATNMGIHHGDYTDMQIHQTLMDANGTAFYLLLNPAINFSQKDIPVTIYERVTNTTYKRCEHVLLKIVGVERISLDHADFVYPSPCIVYNVLAPPLGKEKNAFRTMLFETPSRFAMFRVSDVLFRYPEDIWSSFTYPRTAHQVVRTIGFIEIGDKSVVWDKDIGPGEDLEQFILKFPITKSLVVPDAQLKFIIEKKLNIGCWFNGRIVPELIWGVNYALDEFVPREKGNLSNECHFPLSKQLHEQLKAYGFSISPELINRELITSFGYLNYLERTSKNISGDLHQKFDRFFYGLEMSERVFVKVVADRLRSMEEVASTPGRREALSNAEFLLTVPKKKHNTLSRLKRMEAEVMEAVVRGSGLGHPWVCVAVFAVALGVMEGLRIAMKRAN</sequence>
<keyword evidence="4" id="KW-1185">Reference proteome</keyword>
<keyword evidence="2" id="KW-0472">Membrane</keyword>
<dbReference type="OMA" id="WLDAHIV"/>
<reference evidence="3" key="1">
    <citation type="submission" date="2015-04" db="UniProtKB">
        <authorList>
            <consortium name="EnsemblPlants"/>
        </authorList>
    </citation>
    <scope>IDENTIFICATION</scope>
    <source>
        <strain evidence="3">SL10</strain>
    </source>
</reference>
<evidence type="ECO:0000256" key="2">
    <source>
        <dbReference type="SAM" id="Phobius"/>
    </source>
</evidence>
<dbReference type="EnsemblPlants" id="ONIVA04G21360.1">
    <property type="protein sequence ID" value="ONIVA04G21360.1"/>
    <property type="gene ID" value="ONIVA04G21360"/>
</dbReference>
<dbReference type="Gramene" id="ONIVA04G21360.1">
    <property type="protein sequence ID" value="ONIVA04G21360.1"/>
    <property type="gene ID" value="ONIVA04G21360"/>
</dbReference>
<dbReference type="GO" id="GO:0008180">
    <property type="term" value="C:COP9 signalosome"/>
    <property type="evidence" value="ECO:0007669"/>
    <property type="project" value="TreeGrafter"/>
</dbReference>
<dbReference type="PANTHER" id="PTHR10540">
    <property type="entry name" value="EUKARYOTIC TRANSLATION INITIATION FACTOR 3 SUBUNIT F-RELATED"/>
    <property type="match status" value="1"/>
</dbReference>
<feature type="region of interest" description="Disordered" evidence="1">
    <location>
        <begin position="44"/>
        <end position="74"/>
    </location>
</feature>
<name>A0A0E0H4T6_ORYNI</name>
<keyword evidence="2" id="KW-1133">Transmembrane helix</keyword>
<evidence type="ECO:0000313" key="4">
    <source>
        <dbReference type="Proteomes" id="UP000006591"/>
    </source>
</evidence>
<dbReference type="eggNOG" id="KOG2572">
    <property type="taxonomic scope" value="Eukaryota"/>
</dbReference>
<dbReference type="PANTHER" id="PTHR10540:SF29">
    <property type="entry name" value="COP9 SIGNALOSOME COMPLEX SUBUNIT 6"/>
    <property type="match status" value="1"/>
</dbReference>
<reference evidence="3" key="2">
    <citation type="submission" date="2018-04" db="EMBL/GenBank/DDBJ databases">
        <title>OnivRS2 (Oryza nivara Reference Sequence Version 2).</title>
        <authorList>
            <person name="Zhang J."/>
            <person name="Kudrna D."/>
            <person name="Lee S."/>
            <person name="Talag J."/>
            <person name="Rajasekar S."/>
            <person name="Welchert J."/>
            <person name="Hsing Y.-I."/>
            <person name="Wing R.A."/>
        </authorList>
    </citation>
    <scope>NUCLEOTIDE SEQUENCE [LARGE SCALE GENOMIC DNA]</scope>
    <source>
        <strain evidence="3">SL10</strain>
    </source>
</reference>
<keyword evidence="2" id="KW-0812">Transmembrane</keyword>
<proteinExistence type="predicted"/>
<protein>
    <submittedName>
        <fullName evidence="3">Uncharacterized protein</fullName>
    </submittedName>
</protein>